<sequence>MLRFNNDYKKADKQKNMEFSLLFFLTLEMIAVGYEYITMDTVEISNNNAIKWFFIIWIVSLFAASLLIMALKEVTFAICYFLHRVIQLDLVLYVFLCTEEVVISPYLIGFCFLEMAYLVNGITYYNMYYPGNWIKKVNNMCKEFNDTKAIENARGSSFPTYELEMDAKDISFDDQFTDDLFDYYTAFEDTPSAIDSKKHRGTFIV</sequence>
<feature type="transmembrane region" description="Helical" evidence="1">
    <location>
        <begin position="78"/>
        <end position="96"/>
    </location>
</feature>
<keyword evidence="1" id="KW-0472">Membrane</keyword>
<accession>G0N4H6</accession>
<evidence type="ECO:0000313" key="2">
    <source>
        <dbReference type="EMBL" id="EGT52454.1"/>
    </source>
</evidence>
<reference evidence="3" key="1">
    <citation type="submission" date="2011-07" db="EMBL/GenBank/DDBJ databases">
        <authorList>
            <consortium name="Caenorhabditis brenneri Sequencing and Analysis Consortium"/>
            <person name="Wilson R.K."/>
        </authorList>
    </citation>
    <scope>NUCLEOTIDE SEQUENCE [LARGE SCALE GENOMIC DNA]</scope>
    <source>
        <strain evidence="3">PB2801</strain>
    </source>
</reference>
<organism evidence="3">
    <name type="scientific">Caenorhabditis brenneri</name>
    <name type="common">Nematode worm</name>
    <dbReference type="NCBI Taxonomy" id="135651"/>
    <lineage>
        <taxon>Eukaryota</taxon>
        <taxon>Metazoa</taxon>
        <taxon>Ecdysozoa</taxon>
        <taxon>Nematoda</taxon>
        <taxon>Chromadorea</taxon>
        <taxon>Rhabditida</taxon>
        <taxon>Rhabditina</taxon>
        <taxon>Rhabditomorpha</taxon>
        <taxon>Rhabditoidea</taxon>
        <taxon>Rhabditidae</taxon>
        <taxon>Peloderinae</taxon>
        <taxon>Caenorhabditis</taxon>
    </lineage>
</organism>
<dbReference type="Proteomes" id="UP000008068">
    <property type="component" value="Unassembled WGS sequence"/>
</dbReference>
<gene>
    <name evidence="2" type="ORF">CAEBREN_07959</name>
</gene>
<evidence type="ECO:0000313" key="3">
    <source>
        <dbReference type="Proteomes" id="UP000008068"/>
    </source>
</evidence>
<dbReference type="OMA" id="WNNDASE"/>
<dbReference type="EMBL" id="GL379837">
    <property type="protein sequence ID" value="EGT52454.1"/>
    <property type="molecule type" value="Genomic_DNA"/>
</dbReference>
<dbReference type="HOGENOM" id="CLU_1519181_0_0_1"/>
<dbReference type="OrthoDB" id="5871853at2759"/>
<keyword evidence="3" id="KW-1185">Reference proteome</keyword>
<feature type="transmembrane region" description="Helical" evidence="1">
    <location>
        <begin position="102"/>
        <end position="125"/>
    </location>
</feature>
<evidence type="ECO:0000256" key="1">
    <source>
        <dbReference type="SAM" id="Phobius"/>
    </source>
</evidence>
<name>G0N4H6_CAEBE</name>
<dbReference type="AlphaFoldDB" id="G0N4H6"/>
<keyword evidence="1" id="KW-0812">Transmembrane</keyword>
<dbReference type="eggNOG" id="ENOG502TIEN">
    <property type="taxonomic scope" value="Eukaryota"/>
</dbReference>
<keyword evidence="1" id="KW-1133">Transmembrane helix</keyword>
<dbReference type="FunCoup" id="G0N4H6">
    <property type="interactions" value="585"/>
</dbReference>
<proteinExistence type="predicted"/>
<feature type="transmembrane region" description="Helical" evidence="1">
    <location>
        <begin position="21"/>
        <end position="37"/>
    </location>
</feature>
<feature type="transmembrane region" description="Helical" evidence="1">
    <location>
        <begin position="49"/>
        <end position="71"/>
    </location>
</feature>
<dbReference type="InParanoid" id="G0N4H6"/>
<dbReference type="STRING" id="135651.G0N4H6"/>
<protein>
    <submittedName>
        <fullName evidence="2">Uncharacterized protein</fullName>
    </submittedName>
</protein>